<accession>A0A4Q2JZY4</accession>
<feature type="domain" description="Helicase HerA central" evidence="2">
    <location>
        <begin position="68"/>
        <end position="123"/>
    </location>
</feature>
<comment type="caution">
    <text evidence="3">The sequence shown here is derived from an EMBL/GenBank/DDBJ whole genome shotgun (WGS) entry which is preliminary data.</text>
</comment>
<dbReference type="Pfam" id="PF01935">
    <property type="entry name" value="DUF87"/>
    <property type="match status" value="1"/>
</dbReference>
<dbReference type="InterPro" id="IPR002789">
    <property type="entry name" value="HerA_central"/>
</dbReference>
<dbReference type="Gene3D" id="3.40.50.300">
    <property type="entry name" value="P-loop containing nucleotide triphosphate hydrolases"/>
    <property type="match status" value="2"/>
</dbReference>
<evidence type="ECO:0000313" key="3">
    <source>
        <dbReference type="EMBL" id="RXZ54695.1"/>
    </source>
</evidence>
<keyword evidence="4" id="KW-1185">Reference proteome</keyword>
<keyword evidence="3" id="KW-0067">ATP-binding</keyword>
<reference evidence="3 4" key="1">
    <citation type="submission" date="2019-01" db="EMBL/GenBank/DDBJ databases">
        <title>Senegalimassilia sp. nov. KGMB04484 isolated human feces.</title>
        <authorList>
            <person name="Han K.-I."/>
            <person name="Kim J.-S."/>
            <person name="Lee K.C."/>
            <person name="Suh M.K."/>
            <person name="Eom M.K."/>
            <person name="Lee J.H."/>
            <person name="Park S.-H."/>
            <person name="Kang S.W."/>
            <person name="Park J.-E."/>
            <person name="Oh B.S."/>
            <person name="Yu S.Y."/>
            <person name="Choi S.-H."/>
            <person name="Lee D.H."/>
            <person name="Yoon H."/>
            <person name="Kim B.-Y."/>
            <person name="Lee J.H."/>
            <person name="Lee J.-S."/>
        </authorList>
    </citation>
    <scope>NUCLEOTIDE SEQUENCE [LARGE SCALE GENOMIC DNA]</scope>
    <source>
        <strain evidence="3 4">KGMB04484</strain>
    </source>
</reference>
<dbReference type="InterPro" id="IPR027417">
    <property type="entry name" value="P-loop_NTPase"/>
</dbReference>
<evidence type="ECO:0000256" key="1">
    <source>
        <dbReference type="SAM" id="MobiDB-lite"/>
    </source>
</evidence>
<dbReference type="Proteomes" id="UP000293345">
    <property type="component" value="Unassembled WGS sequence"/>
</dbReference>
<keyword evidence="3" id="KW-0547">Nucleotide-binding</keyword>
<dbReference type="PANTHER" id="PTHR30121:SF6">
    <property type="entry name" value="SLR6007 PROTEIN"/>
    <property type="match status" value="1"/>
</dbReference>
<dbReference type="OrthoDB" id="9758751at2"/>
<protein>
    <submittedName>
        <fullName evidence="3">ATP-binding protein</fullName>
    </submittedName>
</protein>
<organism evidence="3 4">
    <name type="scientific">Senegalimassilia faecalis</name>
    <dbReference type="NCBI Taxonomy" id="2509433"/>
    <lineage>
        <taxon>Bacteria</taxon>
        <taxon>Bacillati</taxon>
        <taxon>Actinomycetota</taxon>
        <taxon>Coriobacteriia</taxon>
        <taxon>Coriobacteriales</taxon>
        <taxon>Coriobacteriaceae</taxon>
        <taxon>Senegalimassilia</taxon>
    </lineage>
</organism>
<name>A0A4Q2JZY4_9ACTN</name>
<dbReference type="InterPro" id="IPR051162">
    <property type="entry name" value="T4SS_component"/>
</dbReference>
<dbReference type="EMBL" id="SDPW01000001">
    <property type="protein sequence ID" value="RXZ54695.1"/>
    <property type="molecule type" value="Genomic_DNA"/>
</dbReference>
<dbReference type="RefSeq" id="WP_129425327.1">
    <property type="nucleotide sequence ID" value="NZ_SDPW01000001.1"/>
</dbReference>
<dbReference type="PANTHER" id="PTHR30121">
    <property type="entry name" value="UNCHARACTERIZED PROTEIN YJGR-RELATED"/>
    <property type="match status" value="1"/>
</dbReference>
<dbReference type="AlphaFoldDB" id="A0A4Q2JZY4"/>
<proteinExistence type="predicted"/>
<sequence length="422" mass="44672">MFGSKLGKLNPLESGQVVRASSPVFAARAHTLSTGAQPPTLRETAPALARGASPQSGERIALGHSDSGPCAIDVRVLASHLCVTGQPGMGKTTAMVRLIAQLVGCGISVVVLEPAKVEYVAALRNAGVPATTLGFDGENGTATLQTNPFLVDARVLPRVWIQDLCTCIEDVYGLKEQPLPLHLRALTERLYHLRRIDANRFASSSTDWPTVRDFLMQIQPYLKEETCLSAKLTQDLAGALTSRARALCQNPAFAVKRGLTANDLLSFGGRAKVLQLSDLGPNDGAFIGMLLLLRIMRASRSLGSRPLHTVFVVEEAHSLLIDQASGQPTTFAHLYESALAELRAAGIGFATVDQRPALLPAGVLSNSVTKIALASTHGDDRNAIAKAFALSDSQEQRFGGLGTGKALLQTAGTPAQFVQLGA</sequence>
<evidence type="ECO:0000259" key="2">
    <source>
        <dbReference type="Pfam" id="PF01935"/>
    </source>
</evidence>
<evidence type="ECO:0000313" key="4">
    <source>
        <dbReference type="Proteomes" id="UP000293345"/>
    </source>
</evidence>
<dbReference type="GO" id="GO:0005524">
    <property type="term" value="F:ATP binding"/>
    <property type="evidence" value="ECO:0007669"/>
    <property type="project" value="UniProtKB-KW"/>
</dbReference>
<gene>
    <name evidence="3" type="ORF">ET524_09515</name>
</gene>
<feature type="region of interest" description="Disordered" evidence="1">
    <location>
        <begin position="31"/>
        <end position="60"/>
    </location>
</feature>
<dbReference type="SUPFAM" id="SSF52540">
    <property type="entry name" value="P-loop containing nucleoside triphosphate hydrolases"/>
    <property type="match status" value="1"/>
</dbReference>